<dbReference type="GO" id="GO:0098855">
    <property type="term" value="C:HCN channel complex"/>
    <property type="evidence" value="ECO:0007669"/>
    <property type="project" value="TreeGrafter"/>
</dbReference>
<dbReference type="PANTHER" id="PTHR45689">
    <property type="entry name" value="I[[H]] CHANNEL, ISOFORM E"/>
    <property type="match status" value="1"/>
</dbReference>
<dbReference type="Proteomes" id="UP000663882">
    <property type="component" value="Unassembled WGS sequence"/>
</dbReference>
<evidence type="ECO:0000313" key="2">
    <source>
        <dbReference type="EMBL" id="CAF1528277.1"/>
    </source>
</evidence>
<organism evidence="2 3">
    <name type="scientific">Rotaria sordida</name>
    <dbReference type="NCBI Taxonomy" id="392033"/>
    <lineage>
        <taxon>Eukaryota</taxon>
        <taxon>Metazoa</taxon>
        <taxon>Spiralia</taxon>
        <taxon>Gnathifera</taxon>
        <taxon>Rotifera</taxon>
        <taxon>Eurotatoria</taxon>
        <taxon>Bdelloidea</taxon>
        <taxon>Philodinida</taxon>
        <taxon>Philodinidae</taxon>
        <taxon>Rotaria</taxon>
    </lineage>
</organism>
<protein>
    <submittedName>
        <fullName evidence="2">Uncharacterized protein</fullName>
    </submittedName>
</protein>
<dbReference type="GO" id="GO:0035725">
    <property type="term" value="P:sodium ion transmembrane transport"/>
    <property type="evidence" value="ECO:0007669"/>
    <property type="project" value="TreeGrafter"/>
</dbReference>
<dbReference type="AlphaFoldDB" id="A0A815UW98"/>
<keyword evidence="1" id="KW-0732">Signal</keyword>
<dbReference type="GO" id="GO:0003254">
    <property type="term" value="P:regulation of membrane depolarization"/>
    <property type="evidence" value="ECO:0007669"/>
    <property type="project" value="TreeGrafter"/>
</dbReference>
<dbReference type="OrthoDB" id="421226at2759"/>
<reference evidence="2" key="1">
    <citation type="submission" date="2021-02" db="EMBL/GenBank/DDBJ databases">
        <authorList>
            <person name="Nowell W R."/>
        </authorList>
    </citation>
    <scope>NUCLEOTIDE SEQUENCE</scope>
</reference>
<evidence type="ECO:0000256" key="1">
    <source>
        <dbReference type="SAM" id="SignalP"/>
    </source>
</evidence>
<feature type="signal peptide" evidence="1">
    <location>
        <begin position="1"/>
        <end position="23"/>
    </location>
</feature>
<feature type="chain" id="PRO_5032497230" evidence="1">
    <location>
        <begin position="24"/>
        <end position="57"/>
    </location>
</feature>
<proteinExistence type="predicted"/>
<accession>A0A815UW98</accession>
<dbReference type="PANTHER" id="PTHR45689:SF5">
    <property type="entry name" value="I[[H]] CHANNEL, ISOFORM E"/>
    <property type="match status" value="1"/>
</dbReference>
<gene>
    <name evidence="2" type="ORF">RFH988_LOCUS39441</name>
</gene>
<name>A0A815UW98_9BILA</name>
<dbReference type="EMBL" id="CAJNOO010018829">
    <property type="protein sequence ID" value="CAF1528277.1"/>
    <property type="molecule type" value="Genomic_DNA"/>
</dbReference>
<dbReference type="GO" id="GO:0005249">
    <property type="term" value="F:voltage-gated potassium channel activity"/>
    <property type="evidence" value="ECO:0007669"/>
    <property type="project" value="TreeGrafter"/>
</dbReference>
<feature type="non-terminal residue" evidence="2">
    <location>
        <position position="57"/>
    </location>
</feature>
<comment type="caution">
    <text evidence="2">The sequence shown here is derived from an EMBL/GenBank/DDBJ whole genome shotgun (WGS) entry which is preliminary data.</text>
</comment>
<sequence>MVMRILNLIALIILLAHWNGCLQFMVPMFQNFPSDCWVALNGLQNAPWTEQYTVALF</sequence>
<evidence type="ECO:0000313" key="3">
    <source>
        <dbReference type="Proteomes" id="UP000663882"/>
    </source>
</evidence>
<dbReference type="InterPro" id="IPR051413">
    <property type="entry name" value="K/Na_HCN_channel"/>
</dbReference>
<feature type="non-terminal residue" evidence="2">
    <location>
        <position position="1"/>
    </location>
</feature>